<evidence type="ECO:0000256" key="1">
    <source>
        <dbReference type="ARBA" id="ARBA00022612"/>
    </source>
</evidence>
<dbReference type="Gene3D" id="3.40.50.300">
    <property type="entry name" value="P-loop containing nucleotide triphosphate hydrolases"/>
    <property type="match status" value="1"/>
</dbReference>
<dbReference type="RefSeq" id="WP_007168805.1">
    <property type="nucleotide sequence ID" value="NZ_GG770554.1"/>
</dbReference>
<accession>D5PF72</accession>
<gene>
    <name evidence="6" type="ORF">HMPREF0591_4816</name>
</gene>
<keyword evidence="2 6" id="KW-0645">Protease</keyword>
<protein>
    <submittedName>
        <fullName evidence="6">Phage prohead protease, HK97 family</fullName>
        <ecNumber evidence="6">3.4.-.-</ecNumber>
    </submittedName>
</protein>
<dbReference type="eggNOG" id="COG3740">
    <property type="taxonomic scope" value="Bacteria"/>
</dbReference>
<evidence type="ECO:0000313" key="7">
    <source>
        <dbReference type="Proteomes" id="UP000003653"/>
    </source>
</evidence>
<evidence type="ECO:0000259" key="5">
    <source>
        <dbReference type="Pfam" id="PF04586"/>
    </source>
</evidence>
<dbReference type="EMBL" id="ADNV01000331">
    <property type="protein sequence ID" value="EFG75253.1"/>
    <property type="molecule type" value="Genomic_DNA"/>
</dbReference>
<dbReference type="InterPro" id="IPR054613">
    <property type="entry name" value="Peptidase_S78_dom"/>
</dbReference>
<keyword evidence="3 6" id="KW-0378">Hydrolase</keyword>
<dbReference type="Pfam" id="PF04586">
    <property type="entry name" value="Peptidase_S78"/>
    <property type="match status" value="1"/>
</dbReference>
<feature type="region of interest" description="Disordered" evidence="4">
    <location>
        <begin position="347"/>
        <end position="387"/>
    </location>
</feature>
<dbReference type="Proteomes" id="UP000003653">
    <property type="component" value="Unassembled WGS sequence"/>
</dbReference>
<evidence type="ECO:0000256" key="4">
    <source>
        <dbReference type="SAM" id="MobiDB-lite"/>
    </source>
</evidence>
<dbReference type="EC" id="3.4.-.-" evidence="6"/>
<organism evidence="6 7">
    <name type="scientific">Mycobacterium parascrofulaceum ATCC BAA-614</name>
    <dbReference type="NCBI Taxonomy" id="525368"/>
    <lineage>
        <taxon>Bacteria</taxon>
        <taxon>Bacillati</taxon>
        <taxon>Actinomycetota</taxon>
        <taxon>Actinomycetes</taxon>
        <taxon>Mycobacteriales</taxon>
        <taxon>Mycobacteriaceae</taxon>
        <taxon>Mycobacterium</taxon>
        <taxon>Mycobacterium simiae complex</taxon>
    </lineage>
</organism>
<evidence type="ECO:0000256" key="2">
    <source>
        <dbReference type="ARBA" id="ARBA00022670"/>
    </source>
</evidence>
<dbReference type="AlphaFoldDB" id="D5PF72"/>
<dbReference type="InterPro" id="IPR006433">
    <property type="entry name" value="Prohead_protease"/>
</dbReference>
<reference evidence="6 7" key="1">
    <citation type="submission" date="2010-04" db="EMBL/GenBank/DDBJ databases">
        <authorList>
            <person name="Muzny D."/>
            <person name="Qin X."/>
            <person name="Deng J."/>
            <person name="Jiang H."/>
            <person name="Liu Y."/>
            <person name="Qu J."/>
            <person name="Song X.-Z."/>
            <person name="Zhang L."/>
            <person name="Thornton R."/>
            <person name="Coyle M."/>
            <person name="Francisco L."/>
            <person name="Jackson L."/>
            <person name="Javaid M."/>
            <person name="Korchina V."/>
            <person name="Kovar C."/>
            <person name="Mata R."/>
            <person name="Mathew T."/>
            <person name="Ngo R."/>
            <person name="Nguyen L."/>
            <person name="Nguyen N."/>
            <person name="Okwuonu G."/>
            <person name="Ongeri F."/>
            <person name="Pham C."/>
            <person name="Simmons D."/>
            <person name="Wilczek-Boney K."/>
            <person name="Hale W."/>
            <person name="Jakkamsetti A."/>
            <person name="Pham P."/>
            <person name="Ruth R."/>
            <person name="San Lucas F."/>
            <person name="Warren J."/>
            <person name="Zhang J."/>
            <person name="Zhao Z."/>
            <person name="Zhou C."/>
            <person name="Zhu D."/>
            <person name="Lee S."/>
            <person name="Bess C."/>
            <person name="Blankenburg K."/>
            <person name="Forbes L."/>
            <person name="Fu Q."/>
            <person name="Gubbala S."/>
            <person name="Hirani K."/>
            <person name="Jayaseelan J.C."/>
            <person name="Lara F."/>
            <person name="Munidasa M."/>
            <person name="Palculict T."/>
            <person name="Patil S."/>
            <person name="Pu L.-L."/>
            <person name="Saada N."/>
            <person name="Tang L."/>
            <person name="Weissenberger G."/>
            <person name="Zhu Y."/>
            <person name="Hemphill L."/>
            <person name="Shang Y."/>
            <person name="Youmans B."/>
            <person name="Ayvaz T."/>
            <person name="Ross M."/>
            <person name="Santibanez J."/>
            <person name="Aqrawi P."/>
            <person name="Gross S."/>
            <person name="Joshi V."/>
            <person name="Fowler G."/>
            <person name="Nazareth L."/>
            <person name="Reid J."/>
            <person name="Worley K."/>
            <person name="Petrosino J."/>
            <person name="Highlander S."/>
            <person name="Gibbs R."/>
        </authorList>
    </citation>
    <scope>NUCLEOTIDE SEQUENCE [LARGE SCALE GENOMIC DNA]</scope>
    <source>
        <strain evidence="6 7">ATCC BAA-614</strain>
    </source>
</reference>
<keyword evidence="1" id="KW-1188">Viral release from host cell</keyword>
<name>D5PF72_9MYCO</name>
<evidence type="ECO:0000313" key="6">
    <source>
        <dbReference type="EMBL" id="EFG75253.1"/>
    </source>
</evidence>
<dbReference type="HOGENOM" id="CLU_798574_0_0_11"/>
<feature type="compositionally biased region" description="Basic and acidic residues" evidence="4">
    <location>
        <begin position="352"/>
        <end position="361"/>
    </location>
</feature>
<proteinExistence type="predicted"/>
<keyword evidence="7" id="KW-1185">Reference proteome</keyword>
<evidence type="ECO:0000256" key="3">
    <source>
        <dbReference type="ARBA" id="ARBA00022801"/>
    </source>
</evidence>
<dbReference type="GO" id="GO:0006508">
    <property type="term" value="P:proteolysis"/>
    <property type="evidence" value="ECO:0007669"/>
    <property type="project" value="UniProtKB-KW"/>
</dbReference>
<comment type="caution">
    <text evidence="6">The sequence shown here is derived from an EMBL/GenBank/DDBJ whole genome shotgun (WGS) entry which is preliminary data.</text>
</comment>
<feature type="domain" description="Prohead serine protease" evidence="5">
    <location>
        <begin position="168"/>
        <end position="313"/>
    </location>
</feature>
<dbReference type="InterPro" id="IPR027417">
    <property type="entry name" value="P-loop_NTPase"/>
</dbReference>
<dbReference type="GO" id="GO:0008233">
    <property type="term" value="F:peptidase activity"/>
    <property type="evidence" value="ECO:0007669"/>
    <property type="project" value="UniProtKB-KW"/>
</dbReference>
<dbReference type="NCBIfam" id="TIGR01543">
    <property type="entry name" value="proheadase_HK97"/>
    <property type="match status" value="1"/>
</dbReference>
<sequence>MTITVVVGPPCGGKSSYVREEAKGGDVVVDFDALAAALGSSSPHDAPADIKRVAHAARSAAIETILADDIEADAWIIHSSPKAEWLDRYSEAGAVIKTINPGIDTCLERAATDQRPDWTAAAIERWYADTAEKQPLPRRTKTMLTKNTPAQAVNVKAGPEDGLKEGEFIVYPSTFTKTPDSYGDVVAPGAFLKTIATWKNSGNTLPGLFGHRMDDPDFWVAGATDMGEDEHGWWVKGEFDLDSPKGKQVYRLVKGRRLNQLSFAYDVIDEAGIELEGGQKANELRELKVYEFSFVPVGANQDTSVVAVKSIVDTVVEDIKAGRVLSSKNESELRAAHESIGRVLSALDSTSDEEKANEPDASRQAPEADTPEGEPREASQKSSVDPSALLNAITASLDVEFA</sequence>